<dbReference type="STRING" id="3827.A0A3Q7YAW2"/>
<dbReference type="GO" id="GO:0009395">
    <property type="term" value="P:phospholipid catabolic process"/>
    <property type="evidence" value="ECO:0007669"/>
    <property type="project" value="TreeGrafter"/>
</dbReference>
<feature type="region of interest" description="Disordered" evidence="3">
    <location>
        <begin position="70"/>
        <end position="90"/>
    </location>
</feature>
<evidence type="ECO:0000256" key="3">
    <source>
        <dbReference type="SAM" id="MobiDB-lite"/>
    </source>
</evidence>
<dbReference type="AlphaFoldDB" id="A0A3Q7YAW2"/>
<dbReference type="InterPro" id="IPR015679">
    <property type="entry name" value="PLipase_D_fam"/>
</dbReference>
<dbReference type="SUPFAM" id="SSF56024">
    <property type="entry name" value="Phospholipase D/nuclease"/>
    <property type="match status" value="1"/>
</dbReference>
<dbReference type="PANTHER" id="PTHR18896:SF133">
    <property type="entry name" value="PHOSPHOLIPASE D ZETA 2"/>
    <property type="match status" value="1"/>
</dbReference>
<reference evidence="5" key="2">
    <citation type="submission" date="2025-08" db="UniProtKB">
        <authorList>
            <consortium name="RefSeq"/>
        </authorList>
    </citation>
    <scope>IDENTIFICATION</scope>
    <source>
        <tissue evidence="5">Etiolated seedlings</tissue>
    </source>
</reference>
<dbReference type="OrthoDB" id="1700718at2759"/>
<dbReference type="RefSeq" id="XP_027190032.1">
    <property type="nucleotide sequence ID" value="XM_027334231.1"/>
</dbReference>
<evidence type="ECO:0000256" key="1">
    <source>
        <dbReference type="ARBA" id="ARBA00022737"/>
    </source>
</evidence>
<dbReference type="GO" id="GO:0004630">
    <property type="term" value="F:phospholipase D activity"/>
    <property type="evidence" value="ECO:0007669"/>
    <property type="project" value="TreeGrafter"/>
</dbReference>
<gene>
    <name evidence="5" type="primary">LOC113786530</name>
</gene>
<reference evidence="4" key="1">
    <citation type="journal article" date="2013" name="Nat. Biotechnol.">
        <title>Draft genome sequence of chickpea (Cicer arietinum) provides a resource for trait improvement.</title>
        <authorList>
            <person name="Varshney R.K."/>
            <person name="Song C."/>
            <person name="Saxena R.K."/>
            <person name="Azam S."/>
            <person name="Yu S."/>
            <person name="Sharpe A.G."/>
            <person name="Cannon S."/>
            <person name="Baek J."/>
            <person name="Rosen B.D."/>
            <person name="Tar'an B."/>
            <person name="Millan T."/>
            <person name="Zhang X."/>
            <person name="Ramsay L.D."/>
            <person name="Iwata A."/>
            <person name="Wang Y."/>
            <person name="Nelson W."/>
            <person name="Farmer A.D."/>
            <person name="Gaur P.M."/>
            <person name="Soderlund C."/>
            <person name="Penmetsa R.V."/>
            <person name="Xu C."/>
            <person name="Bharti A.K."/>
            <person name="He W."/>
            <person name="Winter P."/>
            <person name="Zhao S."/>
            <person name="Hane J.K."/>
            <person name="Carrasquilla-Garcia N."/>
            <person name="Condie J.A."/>
            <person name="Upadhyaya H.D."/>
            <person name="Luo M.C."/>
            <person name="Thudi M."/>
            <person name="Gowda C.L."/>
            <person name="Singh N.P."/>
            <person name="Lichtenzveig J."/>
            <person name="Gali K.K."/>
            <person name="Rubio J."/>
            <person name="Nadarajan N."/>
            <person name="Dolezel J."/>
            <person name="Bansal K.C."/>
            <person name="Xu X."/>
            <person name="Edwards D."/>
            <person name="Zhang G."/>
            <person name="Kahl G."/>
            <person name="Gil J."/>
            <person name="Singh K.B."/>
            <person name="Datta S.K."/>
            <person name="Jackson S.A."/>
            <person name="Wang J."/>
            <person name="Cook D.R."/>
        </authorList>
    </citation>
    <scope>NUCLEOTIDE SEQUENCE [LARGE SCALE GENOMIC DNA]</scope>
    <source>
        <strain evidence="4">cv. CDC Frontier</strain>
    </source>
</reference>
<keyword evidence="1" id="KW-0677">Repeat</keyword>
<sequence>MRDELDRQKYPRMPWHDVHCAIWGPPCGDVARHFVQRWNHAKRTKAPNEHEIPLLMPHHQMVIPHYMGKSKEIDVDGKKEEDNEKEIDRRRIHSPHNLHCKIYRYFYLKKLMEQ</sequence>
<evidence type="ECO:0000313" key="4">
    <source>
        <dbReference type="Proteomes" id="UP000087171"/>
    </source>
</evidence>
<organism evidence="4 5">
    <name type="scientific">Cicer arietinum</name>
    <name type="common">Chickpea</name>
    <name type="synonym">Garbanzo</name>
    <dbReference type="NCBI Taxonomy" id="3827"/>
    <lineage>
        <taxon>Eukaryota</taxon>
        <taxon>Viridiplantae</taxon>
        <taxon>Streptophyta</taxon>
        <taxon>Embryophyta</taxon>
        <taxon>Tracheophyta</taxon>
        <taxon>Spermatophyta</taxon>
        <taxon>Magnoliopsida</taxon>
        <taxon>eudicotyledons</taxon>
        <taxon>Gunneridae</taxon>
        <taxon>Pentapetalae</taxon>
        <taxon>rosids</taxon>
        <taxon>fabids</taxon>
        <taxon>Fabales</taxon>
        <taxon>Fabaceae</taxon>
        <taxon>Papilionoideae</taxon>
        <taxon>50 kb inversion clade</taxon>
        <taxon>NPAAA clade</taxon>
        <taxon>Hologalegina</taxon>
        <taxon>IRL clade</taxon>
        <taxon>Cicereae</taxon>
        <taxon>Cicer</taxon>
    </lineage>
</organism>
<protein>
    <submittedName>
        <fullName evidence="5">Phospholipase D zeta 2-like</fullName>
    </submittedName>
</protein>
<keyword evidence="2" id="KW-0443">Lipid metabolism</keyword>
<evidence type="ECO:0000256" key="2">
    <source>
        <dbReference type="ARBA" id="ARBA00023098"/>
    </source>
</evidence>
<proteinExistence type="predicted"/>
<dbReference type="Gene3D" id="3.30.870.10">
    <property type="entry name" value="Endonuclease Chain A"/>
    <property type="match status" value="1"/>
</dbReference>
<dbReference type="GO" id="GO:0005886">
    <property type="term" value="C:plasma membrane"/>
    <property type="evidence" value="ECO:0007669"/>
    <property type="project" value="TreeGrafter"/>
</dbReference>
<keyword evidence="4" id="KW-1185">Reference proteome</keyword>
<dbReference type="Proteomes" id="UP000087171">
    <property type="component" value="Chromosome Ca5"/>
</dbReference>
<accession>A0A3Q7YAW2</accession>
<dbReference type="PANTHER" id="PTHR18896">
    <property type="entry name" value="PHOSPHOLIPASE D"/>
    <property type="match status" value="1"/>
</dbReference>
<feature type="compositionally biased region" description="Basic and acidic residues" evidence="3">
    <location>
        <begin position="70"/>
        <end position="89"/>
    </location>
</feature>
<name>A0A3Q7YAW2_CICAR</name>
<evidence type="ECO:0000313" key="5">
    <source>
        <dbReference type="RefSeq" id="XP_027190032.1"/>
    </source>
</evidence>